<keyword evidence="2" id="KW-1185">Reference proteome</keyword>
<evidence type="ECO:0000313" key="2">
    <source>
        <dbReference type="Proteomes" id="UP001054837"/>
    </source>
</evidence>
<reference evidence="1 2" key="1">
    <citation type="submission" date="2021-06" db="EMBL/GenBank/DDBJ databases">
        <title>Caerostris darwini draft genome.</title>
        <authorList>
            <person name="Kono N."/>
            <person name="Arakawa K."/>
        </authorList>
    </citation>
    <scope>NUCLEOTIDE SEQUENCE [LARGE SCALE GENOMIC DNA]</scope>
</reference>
<name>A0AAV4PHW0_9ARAC</name>
<proteinExistence type="predicted"/>
<accession>A0AAV4PHW0</accession>
<dbReference type="Proteomes" id="UP001054837">
    <property type="component" value="Unassembled WGS sequence"/>
</dbReference>
<sequence length="144" mass="15721">MFKHGVGWIEVEGAAEQGGGSVACDGVAGLNLTFLGRGFIELSNSKYFCVGFTGWMLHDIRWSGSWVLSRGTVVEIGLSVRMSLGLGINIMPWLLGGFKPLSCKFGSKEGKDAELITEQDTDYRTQLELMARNEGGRSLKSWVL</sequence>
<comment type="caution">
    <text evidence="1">The sequence shown here is derived from an EMBL/GenBank/DDBJ whole genome shotgun (WGS) entry which is preliminary data.</text>
</comment>
<gene>
    <name evidence="1" type="ORF">CDAR_428321</name>
</gene>
<evidence type="ECO:0000313" key="1">
    <source>
        <dbReference type="EMBL" id="GIX95585.1"/>
    </source>
</evidence>
<dbReference type="AlphaFoldDB" id="A0AAV4PHW0"/>
<organism evidence="1 2">
    <name type="scientific">Caerostris darwini</name>
    <dbReference type="NCBI Taxonomy" id="1538125"/>
    <lineage>
        <taxon>Eukaryota</taxon>
        <taxon>Metazoa</taxon>
        <taxon>Ecdysozoa</taxon>
        <taxon>Arthropoda</taxon>
        <taxon>Chelicerata</taxon>
        <taxon>Arachnida</taxon>
        <taxon>Araneae</taxon>
        <taxon>Araneomorphae</taxon>
        <taxon>Entelegynae</taxon>
        <taxon>Araneoidea</taxon>
        <taxon>Araneidae</taxon>
        <taxon>Caerostris</taxon>
    </lineage>
</organism>
<protein>
    <submittedName>
        <fullName evidence="1">Uncharacterized protein</fullName>
    </submittedName>
</protein>
<dbReference type="EMBL" id="BPLQ01002765">
    <property type="protein sequence ID" value="GIX95585.1"/>
    <property type="molecule type" value="Genomic_DNA"/>
</dbReference>